<dbReference type="Proteomes" id="UP000085678">
    <property type="component" value="Unplaced"/>
</dbReference>
<feature type="chain" id="PRO_5010237338" evidence="1">
    <location>
        <begin position="22"/>
        <end position="268"/>
    </location>
</feature>
<gene>
    <name evidence="3" type="primary">LOC106166272</name>
</gene>
<evidence type="ECO:0000313" key="2">
    <source>
        <dbReference type="Proteomes" id="UP000085678"/>
    </source>
</evidence>
<name>A0A1S3IPS3_LINAN</name>
<accession>A0A1S3IPS3</accession>
<dbReference type="GeneID" id="106166272"/>
<evidence type="ECO:0000256" key="1">
    <source>
        <dbReference type="SAM" id="SignalP"/>
    </source>
</evidence>
<keyword evidence="2" id="KW-1185">Reference proteome</keyword>
<reference evidence="3" key="1">
    <citation type="submission" date="2025-08" db="UniProtKB">
        <authorList>
            <consortium name="RefSeq"/>
        </authorList>
    </citation>
    <scope>IDENTIFICATION</scope>
    <source>
        <tissue evidence="3">Gonads</tissue>
    </source>
</reference>
<feature type="signal peptide" evidence="1">
    <location>
        <begin position="1"/>
        <end position="21"/>
    </location>
</feature>
<proteinExistence type="predicted"/>
<evidence type="ECO:0000313" key="3">
    <source>
        <dbReference type="RefSeq" id="XP_013400220.1"/>
    </source>
</evidence>
<dbReference type="RefSeq" id="XP_013400220.1">
    <property type="nucleotide sequence ID" value="XM_013544766.1"/>
</dbReference>
<dbReference type="InParanoid" id="A0A1S3IPS3"/>
<keyword evidence="1" id="KW-0732">Signal</keyword>
<sequence length="268" mass="29643">MRTCNALGYLLLACGLQVAAGFWCTDFFQPFLKVLNRGPEQCGLGEQELGVYDRTFTLVMDGIFRGYEQNIDRFLKHHQCAGRADNQSIILEGRRAIQFLETEFGLDLSSVTDADILDGKVPLEGGKMLFHPFTFDPAGKYRVISETKREGARLFKNAPISHSGWVVEVFEPVTLNGPRFSGTLQPYAAMSAGEYVIQTAFPDHNDGKIVISYEAQVPVTVAGGRYVVFGLDVNSEQFGDGQSYGIFETNMATGEVNGREVITFPKKV</sequence>
<organism evidence="2 3">
    <name type="scientific">Lingula anatina</name>
    <name type="common">Brachiopod</name>
    <name type="synonym">Lingula unguis</name>
    <dbReference type="NCBI Taxonomy" id="7574"/>
    <lineage>
        <taxon>Eukaryota</taxon>
        <taxon>Metazoa</taxon>
        <taxon>Spiralia</taxon>
        <taxon>Lophotrochozoa</taxon>
        <taxon>Brachiopoda</taxon>
        <taxon>Linguliformea</taxon>
        <taxon>Lingulata</taxon>
        <taxon>Lingulida</taxon>
        <taxon>Linguloidea</taxon>
        <taxon>Lingulidae</taxon>
        <taxon>Lingula</taxon>
    </lineage>
</organism>
<dbReference type="KEGG" id="lak:106166272"/>
<dbReference type="AlphaFoldDB" id="A0A1S3IPS3"/>
<protein>
    <submittedName>
        <fullName evidence="3">Uncharacterized protein LOC106166272</fullName>
    </submittedName>
</protein>